<accession>A0A2P7B582</accession>
<gene>
    <name evidence="1" type="ORF">CU103_22665</name>
</gene>
<name>A0A2P7B582_9HYPH</name>
<keyword evidence="2" id="KW-1185">Reference proteome</keyword>
<dbReference type="AlphaFoldDB" id="A0A2P7B582"/>
<protein>
    <submittedName>
        <fullName evidence="1">Uncharacterized protein</fullName>
    </submittedName>
</protein>
<dbReference type="Proteomes" id="UP000241764">
    <property type="component" value="Unassembled WGS sequence"/>
</dbReference>
<reference evidence="2" key="1">
    <citation type="submission" date="2017-11" db="EMBL/GenBank/DDBJ databases">
        <authorList>
            <person name="Kuznetsova I."/>
            <person name="Sazanova A."/>
            <person name="Chirak E."/>
            <person name="Safronova V."/>
            <person name="Willems A."/>
        </authorList>
    </citation>
    <scope>NUCLEOTIDE SEQUENCE [LARGE SCALE GENOMIC DNA]</scope>
    <source>
        <strain evidence="2">CCBAU 03422</strain>
    </source>
</reference>
<evidence type="ECO:0000313" key="1">
    <source>
        <dbReference type="EMBL" id="PSH61613.1"/>
    </source>
</evidence>
<sequence length="119" mass="14427">MGKYFTDDQVNEFLRIHLERYPDAIERMHFVMRHPYRNNDERTSQNIREVNSTAKSLEFYHDYARNLPEEYIKRVADPYYYAFFHIHRDVVTRVAAILGPIGTYEIEEFDPSNPLHWVE</sequence>
<evidence type="ECO:0000313" key="2">
    <source>
        <dbReference type="Proteomes" id="UP000241764"/>
    </source>
</evidence>
<proteinExistence type="predicted"/>
<organism evidence="1 2">
    <name type="scientific">Phyllobacterium sophorae</name>
    <dbReference type="NCBI Taxonomy" id="1520277"/>
    <lineage>
        <taxon>Bacteria</taxon>
        <taxon>Pseudomonadati</taxon>
        <taxon>Pseudomonadota</taxon>
        <taxon>Alphaproteobacteria</taxon>
        <taxon>Hyphomicrobiales</taxon>
        <taxon>Phyllobacteriaceae</taxon>
        <taxon>Phyllobacterium</taxon>
    </lineage>
</organism>
<dbReference type="EMBL" id="PGGM01000012">
    <property type="protein sequence ID" value="PSH61613.1"/>
    <property type="molecule type" value="Genomic_DNA"/>
</dbReference>
<comment type="caution">
    <text evidence="1">The sequence shown here is derived from an EMBL/GenBank/DDBJ whole genome shotgun (WGS) entry which is preliminary data.</text>
</comment>